<dbReference type="GO" id="GO:0006526">
    <property type="term" value="P:L-arginine biosynthetic process"/>
    <property type="evidence" value="ECO:0007669"/>
    <property type="project" value="UniProtKB-KW"/>
</dbReference>
<keyword evidence="10" id="KW-0464">Manganese</keyword>
<evidence type="ECO:0000256" key="7">
    <source>
        <dbReference type="ARBA" id="ARBA00022737"/>
    </source>
</evidence>
<dbReference type="InterPro" id="IPR005483">
    <property type="entry name" value="CPSase_dom"/>
</dbReference>
<comment type="catalytic activity">
    <reaction evidence="11">
        <text>hydrogencarbonate + NH4(+) + 2 ATP = carbamoyl phosphate + 2 ADP + phosphate + 2 H(+)</text>
        <dbReference type="Rhea" id="RHEA:18029"/>
        <dbReference type="ChEBI" id="CHEBI:15378"/>
        <dbReference type="ChEBI" id="CHEBI:17544"/>
        <dbReference type="ChEBI" id="CHEBI:28938"/>
        <dbReference type="ChEBI" id="CHEBI:30616"/>
        <dbReference type="ChEBI" id="CHEBI:43474"/>
        <dbReference type="ChEBI" id="CHEBI:58228"/>
        <dbReference type="ChEBI" id="CHEBI:456216"/>
        <dbReference type="EC" id="6.3.4.16"/>
    </reaction>
</comment>
<dbReference type="FunFam" id="3.30.470.20:FF:000026">
    <property type="entry name" value="Carbamoyl-phosphate synthase large chain"/>
    <property type="match status" value="1"/>
</dbReference>
<keyword evidence="4" id="KW-0436">Ligase</keyword>
<keyword evidence="5" id="KW-0028">Amino-acid biosynthesis</keyword>
<evidence type="ECO:0000259" key="13">
    <source>
        <dbReference type="PROSITE" id="PS50975"/>
    </source>
</evidence>
<feature type="non-terminal residue" evidence="14">
    <location>
        <position position="1"/>
    </location>
</feature>
<protein>
    <submittedName>
        <fullName evidence="14">Carbamoyl-phosphate synthase large subunit</fullName>
    </submittedName>
</protein>
<keyword evidence="3" id="KW-0055">Arginine biosynthesis</keyword>
<dbReference type="SUPFAM" id="SSF56059">
    <property type="entry name" value="Glutathione synthetase ATP-binding domain-like"/>
    <property type="match status" value="1"/>
</dbReference>
<dbReference type="PANTHER" id="PTHR11405:SF53">
    <property type="entry name" value="CARBAMOYL-PHOSPHATE SYNTHASE [AMMONIA], MITOCHONDRIAL"/>
    <property type="match status" value="1"/>
</dbReference>
<dbReference type="GO" id="GO:0004087">
    <property type="term" value="F:carbamoyl-phosphate synthase (ammonia) activity"/>
    <property type="evidence" value="ECO:0007669"/>
    <property type="project" value="UniProtKB-EC"/>
</dbReference>
<evidence type="ECO:0000256" key="6">
    <source>
        <dbReference type="ARBA" id="ARBA00022723"/>
    </source>
</evidence>
<dbReference type="PANTHER" id="PTHR11405">
    <property type="entry name" value="CARBAMOYLTRANSFERASE FAMILY MEMBER"/>
    <property type="match status" value="1"/>
</dbReference>
<dbReference type="GO" id="GO:0046872">
    <property type="term" value="F:metal ion binding"/>
    <property type="evidence" value="ECO:0007669"/>
    <property type="project" value="UniProtKB-KW"/>
</dbReference>
<dbReference type="Gene3D" id="3.30.470.20">
    <property type="entry name" value="ATP-grasp fold, B domain"/>
    <property type="match status" value="1"/>
</dbReference>
<feature type="non-terminal residue" evidence="14">
    <location>
        <position position="177"/>
    </location>
</feature>
<evidence type="ECO:0000256" key="5">
    <source>
        <dbReference type="ARBA" id="ARBA00022605"/>
    </source>
</evidence>
<comment type="catalytic activity">
    <reaction evidence="12">
        <text>hydrogencarbonate + L-glutamine + 2 ATP + H2O = carbamoyl phosphate + L-glutamate + 2 ADP + phosphate + 2 H(+)</text>
        <dbReference type="Rhea" id="RHEA:18633"/>
        <dbReference type="ChEBI" id="CHEBI:15377"/>
        <dbReference type="ChEBI" id="CHEBI:15378"/>
        <dbReference type="ChEBI" id="CHEBI:17544"/>
        <dbReference type="ChEBI" id="CHEBI:29985"/>
        <dbReference type="ChEBI" id="CHEBI:30616"/>
        <dbReference type="ChEBI" id="CHEBI:43474"/>
        <dbReference type="ChEBI" id="CHEBI:58228"/>
        <dbReference type="ChEBI" id="CHEBI:58359"/>
        <dbReference type="ChEBI" id="CHEBI:456216"/>
        <dbReference type="EC" id="6.3.5.5"/>
    </reaction>
</comment>
<dbReference type="EMBL" id="AUZZ01006808">
    <property type="protein sequence ID" value="EQD44861.1"/>
    <property type="molecule type" value="Genomic_DNA"/>
</dbReference>
<name>T0ZA67_9ZZZZ</name>
<dbReference type="Pfam" id="PF02786">
    <property type="entry name" value="CPSase_L_D2"/>
    <property type="match status" value="1"/>
</dbReference>
<feature type="domain" description="ATP-grasp" evidence="13">
    <location>
        <begin position="1"/>
        <end position="120"/>
    </location>
</feature>
<evidence type="ECO:0000313" key="14">
    <source>
        <dbReference type="EMBL" id="EQD44861.1"/>
    </source>
</evidence>
<keyword evidence="6" id="KW-0479">Metal-binding</keyword>
<keyword evidence="8" id="KW-0547">Nucleotide-binding</keyword>
<evidence type="ECO:0000256" key="9">
    <source>
        <dbReference type="ARBA" id="ARBA00022840"/>
    </source>
</evidence>
<evidence type="ECO:0000256" key="2">
    <source>
        <dbReference type="ARBA" id="ARBA00009799"/>
    </source>
</evidence>
<dbReference type="AlphaFoldDB" id="T0ZA67"/>
<dbReference type="GO" id="GO:0006541">
    <property type="term" value="P:glutamine metabolic process"/>
    <property type="evidence" value="ECO:0007669"/>
    <property type="project" value="TreeGrafter"/>
</dbReference>
<reference evidence="14" key="2">
    <citation type="journal article" date="2014" name="ISME J.">
        <title>Microbial stratification in low pH oxic and suboxic macroscopic growths along an acid mine drainage.</title>
        <authorList>
            <person name="Mendez-Garcia C."/>
            <person name="Mesa V."/>
            <person name="Sprenger R.R."/>
            <person name="Richter M."/>
            <person name="Diez M.S."/>
            <person name="Solano J."/>
            <person name="Bargiela R."/>
            <person name="Golyshina O.V."/>
            <person name="Manteca A."/>
            <person name="Ramos J.L."/>
            <person name="Gallego J.R."/>
            <person name="Llorente I."/>
            <person name="Martins Dos Santos V.A."/>
            <person name="Jensen O.N."/>
            <person name="Pelaez A.I."/>
            <person name="Sanchez J."/>
            <person name="Ferrer M."/>
        </authorList>
    </citation>
    <scope>NUCLEOTIDE SEQUENCE</scope>
</reference>
<dbReference type="PRINTS" id="PR00098">
    <property type="entry name" value="CPSASE"/>
</dbReference>
<reference evidence="14" key="1">
    <citation type="submission" date="2013-08" db="EMBL/GenBank/DDBJ databases">
        <authorList>
            <person name="Mendez C."/>
            <person name="Richter M."/>
            <person name="Ferrer M."/>
            <person name="Sanchez J."/>
        </authorList>
    </citation>
    <scope>NUCLEOTIDE SEQUENCE</scope>
</reference>
<dbReference type="PROSITE" id="PS50975">
    <property type="entry name" value="ATP_GRASP"/>
    <property type="match status" value="1"/>
</dbReference>
<dbReference type="GO" id="GO:0004088">
    <property type="term" value="F:carbamoyl-phosphate synthase (glutamine-hydrolyzing) activity"/>
    <property type="evidence" value="ECO:0007669"/>
    <property type="project" value="UniProtKB-EC"/>
</dbReference>
<evidence type="ECO:0000256" key="1">
    <source>
        <dbReference type="ARBA" id="ARBA00005077"/>
    </source>
</evidence>
<accession>T0ZA67</accession>
<evidence type="ECO:0000256" key="3">
    <source>
        <dbReference type="ARBA" id="ARBA00022571"/>
    </source>
</evidence>
<comment type="pathway">
    <text evidence="1">Amino-acid biosynthesis; L-arginine biosynthesis; carbamoyl phosphate from bicarbonate: step 1/1.</text>
</comment>
<sequence>VLIDKYILGLEVEVDAVSDGAEVLVPGVMEHIERAGVHSGDSMAVFPPHRLREEAVAELVETTTKLALETGTVGLINVQYVVHRGRVLVIEVNPRSSRTVPFLSKVTGVAMVDAAVRSMLGQSLRQQGLRPGLVPPPPLVAVKAPVFSSRKLNSVDTVLGPEMTSTGEVIGVDSTLA</sequence>
<gene>
    <name evidence="14" type="ORF">B2A_09431</name>
</gene>
<dbReference type="GO" id="GO:0005737">
    <property type="term" value="C:cytoplasm"/>
    <property type="evidence" value="ECO:0007669"/>
    <property type="project" value="TreeGrafter"/>
</dbReference>
<dbReference type="PROSITE" id="PS00867">
    <property type="entry name" value="CPSASE_2"/>
    <property type="match status" value="1"/>
</dbReference>
<evidence type="ECO:0000256" key="8">
    <source>
        <dbReference type="ARBA" id="ARBA00022741"/>
    </source>
</evidence>
<dbReference type="InterPro" id="IPR011761">
    <property type="entry name" value="ATP-grasp"/>
</dbReference>
<comment type="caution">
    <text evidence="14">The sequence shown here is derived from an EMBL/GenBank/DDBJ whole genome shotgun (WGS) entry which is preliminary data.</text>
</comment>
<keyword evidence="7" id="KW-0677">Repeat</keyword>
<evidence type="ECO:0000256" key="4">
    <source>
        <dbReference type="ARBA" id="ARBA00022598"/>
    </source>
</evidence>
<proteinExistence type="inferred from homology"/>
<organism evidence="14">
    <name type="scientific">mine drainage metagenome</name>
    <dbReference type="NCBI Taxonomy" id="410659"/>
    <lineage>
        <taxon>unclassified sequences</taxon>
        <taxon>metagenomes</taxon>
        <taxon>ecological metagenomes</taxon>
    </lineage>
</organism>
<comment type="similarity">
    <text evidence="2">Belongs to the CarB family.</text>
</comment>
<evidence type="ECO:0000256" key="11">
    <source>
        <dbReference type="ARBA" id="ARBA00047359"/>
    </source>
</evidence>
<keyword evidence="9" id="KW-0067">ATP-binding</keyword>
<evidence type="ECO:0000256" key="12">
    <source>
        <dbReference type="ARBA" id="ARBA00048816"/>
    </source>
</evidence>
<dbReference type="InterPro" id="IPR005479">
    <property type="entry name" value="CPAse_ATP-bd"/>
</dbReference>
<evidence type="ECO:0000256" key="10">
    <source>
        <dbReference type="ARBA" id="ARBA00023211"/>
    </source>
</evidence>
<dbReference type="GO" id="GO:0005524">
    <property type="term" value="F:ATP binding"/>
    <property type="evidence" value="ECO:0007669"/>
    <property type="project" value="UniProtKB-KW"/>
</dbReference>